<dbReference type="EMBL" id="CAJGYM010000004">
    <property type="protein sequence ID" value="CAD6186537.1"/>
    <property type="molecule type" value="Genomic_DNA"/>
</dbReference>
<reference evidence="4" key="1">
    <citation type="submission" date="2020-10" db="EMBL/GenBank/DDBJ databases">
        <authorList>
            <person name="Kikuchi T."/>
        </authorList>
    </citation>
    <scope>NUCLEOTIDE SEQUENCE</scope>
    <source>
        <strain evidence="4">NKZ352</strain>
    </source>
</reference>
<sequence length="105" mass="12586">MGSFLNGWDYSRLEKVLNPIMKEKSFKLRIEITEHAYKIYVDGRFIYKFHNRNPPYTSVKSLLLVGIKLDDKRRGCKKNNRSRPQQSGKMHVTIYRHTVQTRYSY</sequence>
<dbReference type="AlphaFoldDB" id="A0A8S1GSB0"/>
<comment type="caution">
    <text evidence="4">The sequence shown here is derived from an EMBL/GenBank/DDBJ whole genome shotgun (WGS) entry which is preliminary data.</text>
</comment>
<dbReference type="PROSITE" id="PS51304">
    <property type="entry name" value="GALECTIN"/>
    <property type="match status" value="1"/>
</dbReference>
<keyword evidence="5" id="KW-1185">Reference proteome</keyword>
<dbReference type="Gene3D" id="2.60.120.200">
    <property type="match status" value="1"/>
</dbReference>
<name>A0A8S1GSB0_9PELO</name>
<gene>
    <name evidence="4" type="ORF">CAUJ_LOCUS2456</name>
</gene>
<proteinExistence type="predicted"/>
<dbReference type="InterPro" id="IPR013320">
    <property type="entry name" value="ConA-like_dom_sf"/>
</dbReference>
<evidence type="ECO:0000313" key="4">
    <source>
        <dbReference type="EMBL" id="CAD6186537.1"/>
    </source>
</evidence>
<evidence type="ECO:0000256" key="1">
    <source>
        <dbReference type="ARBA" id="ARBA00022734"/>
    </source>
</evidence>
<dbReference type="SUPFAM" id="SSF49899">
    <property type="entry name" value="Concanavalin A-like lectins/glucanases"/>
    <property type="match status" value="1"/>
</dbReference>
<feature type="domain" description="Galectin" evidence="3">
    <location>
        <begin position="1"/>
        <end position="75"/>
    </location>
</feature>
<organism evidence="4 5">
    <name type="scientific">Caenorhabditis auriculariae</name>
    <dbReference type="NCBI Taxonomy" id="2777116"/>
    <lineage>
        <taxon>Eukaryota</taxon>
        <taxon>Metazoa</taxon>
        <taxon>Ecdysozoa</taxon>
        <taxon>Nematoda</taxon>
        <taxon>Chromadorea</taxon>
        <taxon>Rhabditida</taxon>
        <taxon>Rhabditina</taxon>
        <taxon>Rhabditomorpha</taxon>
        <taxon>Rhabditoidea</taxon>
        <taxon>Rhabditidae</taxon>
        <taxon>Peloderinae</taxon>
        <taxon>Caenorhabditis</taxon>
    </lineage>
</organism>
<dbReference type="OrthoDB" id="72441at2759"/>
<dbReference type="GO" id="GO:0030246">
    <property type="term" value="F:carbohydrate binding"/>
    <property type="evidence" value="ECO:0007669"/>
    <property type="project" value="UniProtKB-UniRule"/>
</dbReference>
<evidence type="ECO:0000259" key="3">
    <source>
        <dbReference type="PROSITE" id="PS51304"/>
    </source>
</evidence>
<dbReference type="InterPro" id="IPR001079">
    <property type="entry name" value="Galectin_CRD"/>
</dbReference>
<protein>
    <recommendedName>
        <fullName evidence="2">Galectin</fullName>
    </recommendedName>
</protein>
<keyword evidence="1 2" id="KW-0430">Lectin</keyword>
<dbReference type="Proteomes" id="UP000835052">
    <property type="component" value="Unassembled WGS sequence"/>
</dbReference>
<evidence type="ECO:0000313" key="5">
    <source>
        <dbReference type="Proteomes" id="UP000835052"/>
    </source>
</evidence>
<dbReference type="Pfam" id="PF00337">
    <property type="entry name" value="Gal-bind_lectin"/>
    <property type="match status" value="1"/>
</dbReference>
<accession>A0A8S1GSB0</accession>
<evidence type="ECO:0000256" key="2">
    <source>
        <dbReference type="RuleBase" id="RU102079"/>
    </source>
</evidence>